<accession>A0AAV9I3W3</accession>
<protein>
    <recommendedName>
        <fullName evidence="1 5">Adenylyl-sulfate kinase</fullName>
        <ecNumber evidence="1 5">2.7.1.25</ecNumber>
    </recommendedName>
</protein>
<evidence type="ECO:0000256" key="2">
    <source>
        <dbReference type="ARBA" id="ARBA00022679"/>
    </source>
</evidence>
<keyword evidence="3 5" id="KW-0547">Nucleotide-binding</keyword>
<proteinExistence type="inferred from homology"/>
<comment type="pathway">
    <text evidence="5">Sulfur metabolism; hydrogen sulfide biosynthesis; sulfite from sulfate: step 2/3.</text>
</comment>
<keyword evidence="8" id="KW-1185">Reference proteome</keyword>
<dbReference type="Pfam" id="PF01583">
    <property type="entry name" value="APS_kinase"/>
    <property type="match status" value="1"/>
</dbReference>
<keyword evidence="4 5" id="KW-0067">ATP-binding</keyword>
<comment type="similarity">
    <text evidence="5">Belongs to the APS kinase family.</text>
</comment>
<dbReference type="Gene3D" id="3.40.50.300">
    <property type="entry name" value="P-loop containing nucleotide triphosphate hydrolases"/>
    <property type="match status" value="1"/>
</dbReference>
<evidence type="ECO:0000259" key="6">
    <source>
        <dbReference type="Pfam" id="PF01583"/>
    </source>
</evidence>
<dbReference type="EMBL" id="JANCYU010000015">
    <property type="protein sequence ID" value="KAK4523428.1"/>
    <property type="molecule type" value="Genomic_DNA"/>
</dbReference>
<dbReference type="HAMAP" id="MF_00065">
    <property type="entry name" value="Adenylyl_sulf_kinase"/>
    <property type="match status" value="1"/>
</dbReference>
<dbReference type="InterPro" id="IPR050512">
    <property type="entry name" value="Sulf_AdTrans/APS_kinase"/>
</dbReference>
<dbReference type="CDD" id="cd02027">
    <property type="entry name" value="APSK"/>
    <property type="match status" value="1"/>
</dbReference>
<sequence length="197" mass="22241">MHKRSLRYALLGQQGLTIWFTGLSASGKSTICYGLEDELLQKGKLCYCIDGDTMRKGINRDLGYTNKDRSENIRRLGEVATILTDMGAITLVAAITPFQMDRNTVRSMHERKGLPFWEVFVDCPLSVCEQRDPKGLYVKARNGEIQQFTGIDSSFEIPENADITLHTANTTVEQCVELMLTKIYCFLQQGECLKSIE</sequence>
<dbReference type="GO" id="GO:0010134">
    <property type="term" value="P:sulfate assimilation via adenylyl sulfate reduction"/>
    <property type="evidence" value="ECO:0007669"/>
    <property type="project" value="TreeGrafter"/>
</dbReference>
<evidence type="ECO:0000313" key="7">
    <source>
        <dbReference type="EMBL" id="KAK4523428.1"/>
    </source>
</evidence>
<dbReference type="SUPFAM" id="SSF52540">
    <property type="entry name" value="P-loop containing nucleoside triphosphate hydrolases"/>
    <property type="match status" value="1"/>
</dbReference>
<evidence type="ECO:0000256" key="1">
    <source>
        <dbReference type="ARBA" id="ARBA00012121"/>
    </source>
</evidence>
<dbReference type="GO" id="GO:0005524">
    <property type="term" value="F:ATP binding"/>
    <property type="evidence" value="ECO:0007669"/>
    <property type="project" value="UniProtKB-KW"/>
</dbReference>
<evidence type="ECO:0000256" key="3">
    <source>
        <dbReference type="ARBA" id="ARBA00022741"/>
    </source>
</evidence>
<evidence type="ECO:0000256" key="5">
    <source>
        <dbReference type="RuleBase" id="RU004347"/>
    </source>
</evidence>
<comment type="caution">
    <text evidence="7">The sequence shown here is derived from an EMBL/GenBank/DDBJ whole genome shotgun (WGS) entry which is preliminary data.</text>
</comment>
<dbReference type="PANTHER" id="PTHR42700">
    <property type="entry name" value="SULFATE ADENYLYLTRANSFERASE"/>
    <property type="match status" value="1"/>
</dbReference>
<evidence type="ECO:0000313" key="8">
    <source>
        <dbReference type="Proteomes" id="UP001300502"/>
    </source>
</evidence>
<dbReference type="GO" id="GO:0019379">
    <property type="term" value="P:sulfate assimilation, phosphoadenylyl sulfate reduction by phosphoadenylyl-sulfate reductase (thioredoxin)"/>
    <property type="evidence" value="ECO:0007669"/>
    <property type="project" value="TreeGrafter"/>
</dbReference>
<comment type="function">
    <text evidence="5">Catalyzes the synthesis of activated sulfate.</text>
</comment>
<evidence type="ECO:0000256" key="4">
    <source>
        <dbReference type="ARBA" id="ARBA00022840"/>
    </source>
</evidence>
<dbReference type="Proteomes" id="UP001300502">
    <property type="component" value="Unassembled WGS sequence"/>
</dbReference>
<dbReference type="InterPro" id="IPR027417">
    <property type="entry name" value="P-loop_NTPase"/>
</dbReference>
<dbReference type="NCBIfam" id="NF003013">
    <property type="entry name" value="PRK03846.1"/>
    <property type="match status" value="1"/>
</dbReference>
<organism evidence="7 8">
    <name type="scientific">Galdieria yellowstonensis</name>
    <dbReference type="NCBI Taxonomy" id="3028027"/>
    <lineage>
        <taxon>Eukaryota</taxon>
        <taxon>Rhodophyta</taxon>
        <taxon>Bangiophyceae</taxon>
        <taxon>Galdieriales</taxon>
        <taxon>Galdieriaceae</taxon>
        <taxon>Galdieria</taxon>
    </lineage>
</organism>
<feature type="domain" description="APS kinase" evidence="6">
    <location>
        <begin position="14"/>
        <end position="165"/>
    </location>
</feature>
<keyword evidence="5" id="KW-0418">Kinase</keyword>
<reference evidence="7 8" key="1">
    <citation type="submission" date="2022-07" db="EMBL/GenBank/DDBJ databases">
        <title>Genome-wide signatures of adaptation to extreme environments.</title>
        <authorList>
            <person name="Cho C.H."/>
            <person name="Yoon H.S."/>
        </authorList>
    </citation>
    <scope>NUCLEOTIDE SEQUENCE [LARGE SCALE GENOMIC DNA]</scope>
    <source>
        <strain evidence="7 8">108.79 E11</strain>
    </source>
</reference>
<gene>
    <name evidence="7" type="ORF">GAYE_PCTG60G1324</name>
</gene>
<dbReference type="InterPro" id="IPR059117">
    <property type="entry name" value="APS_kinase_dom"/>
</dbReference>
<dbReference type="AlphaFoldDB" id="A0AAV9I3W3"/>
<keyword evidence="2 5" id="KW-0808">Transferase</keyword>
<dbReference type="PANTHER" id="PTHR42700:SF1">
    <property type="entry name" value="SULFATE ADENYLYLTRANSFERASE"/>
    <property type="match status" value="1"/>
</dbReference>
<dbReference type="EC" id="2.7.1.25" evidence="1 5"/>
<dbReference type="GO" id="GO:0004781">
    <property type="term" value="F:sulfate adenylyltransferase (ATP) activity"/>
    <property type="evidence" value="ECO:0007669"/>
    <property type="project" value="TreeGrafter"/>
</dbReference>
<dbReference type="GO" id="GO:0004020">
    <property type="term" value="F:adenylylsulfate kinase activity"/>
    <property type="evidence" value="ECO:0007669"/>
    <property type="project" value="UniProtKB-EC"/>
</dbReference>
<dbReference type="NCBIfam" id="TIGR00455">
    <property type="entry name" value="apsK"/>
    <property type="match status" value="1"/>
</dbReference>
<dbReference type="InterPro" id="IPR002891">
    <property type="entry name" value="APS"/>
</dbReference>
<dbReference type="GO" id="GO:0005737">
    <property type="term" value="C:cytoplasm"/>
    <property type="evidence" value="ECO:0007669"/>
    <property type="project" value="TreeGrafter"/>
</dbReference>
<name>A0AAV9I3W3_9RHOD</name>
<comment type="catalytic activity">
    <reaction evidence="5">
        <text>adenosine 5'-phosphosulfate + ATP = 3'-phosphoadenylyl sulfate + ADP + H(+)</text>
        <dbReference type="Rhea" id="RHEA:24152"/>
        <dbReference type="ChEBI" id="CHEBI:15378"/>
        <dbReference type="ChEBI" id="CHEBI:30616"/>
        <dbReference type="ChEBI" id="CHEBI:58243"/>
        <dbReference type="ChEBI" id="CHEBI:58339"/>
        <dbReference type="ChEBI" id="CHEBI:456216"/>
        <dbReference type="EC" id="2.7.1.25"/>
    </reaction>
</comment>